<dbReference type="GO" id="GO:0046872">
    <property type="term" value="F:metal ion binding"/>
    <property type="evidence" value="ECO:0007669"/>
    <property type="project" value="UniProtKB-KW"/>
</dbReference>
<keyword evidence="3" id="KW-0378">Hydrolase</keyword>
<feature type="domain" description="Creatinase N-terminal" evidence="5">
    <location>
        <begin position="4"/>
        <end position="131"/>
    </location>
</feature>
<dbReference type="PANTHER" id="PTHR46112">
    <property type="entry name" value="AMINOPEPTIDASE"/>
    <property type="match status" value="1"/>
</dbReference>
<protein>
    <submittedName>
        <fullName evidence="6">Xaa-Pro aminopeptidase</fullName>
    </submittedName>
</protein>
<evidence type="ECO:0000256" key="1">
    <source>
        <dbReference type="ARBA" id="ARBA00008766"/>
    </source>
</evidence>
<dbReference type="GO" id="GO:0008235">
    <property type="term" value="F:metalloexopeptidase activity"/>
    <property type="evidence" value="ECO:0007669"/>
    <property type="project" value="UniProtKB-ARBA"/>
</dbReference>
<evidence type="ECO:0000259" key="4">
    <source>
        <dbReference type="Pfam" id="PF00557"/>
    </source>
</evidence>
<accession>A0A1H8NAY6</accession>
<dbReference type="EMBL" id="FODY01000001">
    <property type="protein sequence ID" value="SEO26593.1"/>
    <property type="molecule type" value="Genomic_DNA"/>
</dbReference>
<dbReference type="InterPro" id="IPR001131">
    <property type="entry name" value="Peptidase_M24B_aminopep-P_CS"/>
</dbReference>
<keyword evidence="6" id="KW-0645">Protease</keyword>
<dbReference type="STRING" id="112903.SAMN04490178_10123"/>
<dbReference type="InterPro" id="IPR001714">
    <property type="entry name" value="Pept_M24_MAP"/>
</dbReference>
<dbReference type="Gene3D" id="3.40.350.10">
    <property type="entry name" value="Creatinase/prolidase N-terminal domain"/>
    <property type="match status" value="1"/>
</dbReference>
<evidence type="ECO:0000313" key="7">
    <source>
        <dbReference type="Proteomes" id="UP000198847"/>
    </source>
</evidence>
<gene>
    <name evidence="6" type="ORF">SAMN04490178_10123</name>
</gene>
<dbReference type="PANTHER" id="PTHR46112:SF3">
    <property type="entry name" value="AMINOPEPTIDASE YPDF"/>
    <property type="match status" value="1"/>
</dbReference>
<keyword evidence="2" id="KW-0479">Metal-binding</keyword>
<keyword evidence="6" id="KW-0031">Aminopeptidase</keyword>
<evidence type="ECO:0000259" key="5">
    <source>
        <dbReference type="Pfam" id="PF01321"/>
    </source>
</evidence>
<dbReference type="RefSeq" id="WP_091743365.1">
    <property type="nucleotide sequence ID" value="NZ_FODY01000001.1"/>
</dbReference>
<dbReference type="SUPFAM" id="SSF55920">
    <property type="entry name" value="Creatinase/aminopeptidase"/>
    <property type="match status" value="1"/>
</dbReference>
<dbReference type="Pfam" id="PF01321">
    <property type="entry name" value="Creatinase_N"/>
    <property type="match status" value="1"/>
</dbReference>
<dbReference type="Gene3D" id="3.90.230.10">
    <property type="entry name" value="Creatinase/methionine aminopeptidase superfamily"/>
    <property type="match status" value="1"/>
</dbReference>
<dbReference type="AlphaFoldDB" id="A0A1H8NAY6"/>
<comment type="similarity">
    <text evidence="1">Belongs to the peptidase M24B family.</text>
</comment>
<evidence type="ECO:0000256" key="3">
    <source>
        <dbReference type="ARBA" id="ARBA00022801"/>
    </source>
</evidence>
<proteinExistence type="inferred from homology"/>
<dbReference type="InterPro" id="IPR000994">
    <property type="entry name" value="Pept_M24"/>
</dbReference>
<dbReference type="CDD" id="cd01092">
    <property type="entry name" value="APP-like"/>
    <property type="match status" value="1"/>
</dbReference>
<reference evidence="6 7" key="1">
    <citation type="submission" date="2016-10" db="EMBL/GenBank/DDBJ databases">
        <authorList>
            <person name="de Groot N.N."/>
        </authorList>
    </citation>
    <scope>NUCLEOTIDE SEQUENCE [LARGE SCALE GENOMIC DNA]</scope>
    <source>
        <strain evidence="6 7">DSM 13305</strain>
    </source>
</reference>
<organism evidence="6 7">
    <name type="scientific">Propionispora vibrioides</name>
    <dbReference type="NCBI Taxonomy" id="112903"/>
    <lineage>
        <taxon>Bacteria</taxon>
        <taxon>Bacillati</taxon>
        <taxon>Bacillota</taxon>
        <taxon>Negativicutes</taxon>
        <taxon>Selenomonadales</taxon>
        <taxon>Sporomusaceae</taxon>
        <taxon>Propionispora</taxon>
    </lineage>
</organism>
<dbReference type="FunFam" id="3.90.230.10:FF:000014">
    <property type="entry name" value="Aminopeptidase P family protein"/>
    <property type="match status" value="1"/>
</dbReference>
<dbReference type="OrthoDB" id="9806388at2"/>
<evidence type="ECO:0000313" key="6">
    <source>
        <dbReference type="EMBL" id="SEO26593.1"/>
    </source>
</evidence>
<dbReference type="Proteomes" id="UP000198847">
    <property type="component" value="Unassembled WGS sequence"/>
</dbReference>
<dbReference type="PRINTS" id="PR00599">
    <property type="entry name" value="MAPEPTIDASE"/>
</dbReference>
<dbReference type="InterPro" id="IPR036005">
    <property type="entry name" value="Creatinase/aminopeptidase-like"/>
</dbReference>
<keyword evidence="7" id="KW-1185">Reference proteome</keyword>
<dbReference type="GO" id="GO:0004177">
    <property type="term" value="F:aminopeptidase activity"/>
    <property type="evidence" value="ECO:0007669"/>
    <property type="project" value="UniProtKB-KW"/>
</dbReference>
<dbReference type="InterPro" id="IPR029149">
    <property type="entry name" value="Creatin/AminoP/Spt16_N"/>
</dbReference>
<evidence type="ECO:0000256" key="2">
    <source>
        <dbReference type="ARBA" id="ARBA00022723"/>
    </source>
</evidence>
<dbReference type="InterPro" id="IPR000587">
    <property type="entry name" value="Creatinase_N"/>
</dbReference>
<dbReference type="Pfam" id="PF00557">
    <property type="entry name" value="Peptidase_M24"/>
    <property type="match status" value="1"/>
</dbReference>
<name>A0A1H8NAY6_9FIRM</name>
<sequence length="360" mass="39479">MGYRLQEIRKTLSQTGLDGILITKPENRRYVSGFTGSAGLVLISQHSAKLFTDFRYTEQAAKQAVGYEVIRHGTTQETNLQTMLAKAIAGEQLQTIGFESDFVTFQAYTTLKKNLPHCTLEPVELDHLRMVKDEAEIRLIQRAVDIADTAFTHILSFLKPGITEYEVALEIEHKMRQLGAEKPAFDTIVASGTRGSLPHAMPLPNKKLTYGEFVTMDFGAVYQGYSSDITRTVVLGRANAKQQELYNLVLKAQLAGVQAVSPGKTCSEVDYAARSIIEQAGYGKFFGHGLGHGVGLAIHEEPRLSPSNETMKLVSGMVVTVEPGVYLPDWGGLRIEDTVLVSAEGSKVLTASSKLLIELE</sequence>
<dbReference type="InterPro" id="IPR050659">
    <property type="entry name" value="Peptidase_M24B"/>
</dbReference>
<dbReference type="SUPFAM" id="SSF53092">
    <property type="entry name" value="Creatinase/prolidase N-terminal domain"/>
    <property type="match status" value="1"/>
</dbReference>
<feature type="domain" description="Peptidase M24" evidence="4">
    <location>
        <begin position="139"/>
        <end position="342"/>
    </location>
</feature>
<dbReference type="PROSITE" id="PS00491">
    <property type="entry name" value="PROLINE_PEPTIDASE"/>
    <property type="match status" value="1"/>
</dbReference>